<feature type="compositionally biased region" description="Pro residues" evidence="1">
    <location>
        <begin position="872"/>
        <end position="882"/>
    </location>
</feature>
<dbReference type="SMART" id="SM00233">
    <property type="entry name" value="PH"/>
    <property type="match status" value="1"/>
</dbReference>
<feature type="compositionally biased region" description="Pro residues" evidence="1">
    <location>
        <begin position="820"/>
        <end position="836"/>
    </location>
</feature>
<dbReference type="SUPFAM" id="SSF50729">
    <property type="entry name" value="PH domain-like"/>
    <property type="match status" value="1"/>
</dbReference>
<feature type="compositionally biased region" description="Pro residues" evidence="1">
    <location>
        <begin position="1023"/>
        <end position="1035"/>
    </location>
</feature>
<feature type="region of interest" description="Disordered" evidence="1">
    <location>
        <begin position="670"/>
        <end position="994"/>
    </location>
</feature>
<dbReference type="Proteomes" id="UP000308652">
    <property type="component" value="Unassembled WGS sequence"/>
</dbReference>
<feature type="compositionally biased region" description="Acidic residues" evidence="1">
    <location>
        <begin position="190"/>
        <end position="203"/>
    </location>
</feature>
<dbReference type="OrthoDB" id="3256387at2759"/>
<dbReference type="AlphaFoldDB" id="A0A5C3M6Y8"/>
<protein>
    <recommendedName>
        <fullName evidence="2">PH domain-containing protein</fullName>
    </recommendedName>
</protein>
<feature type="compositionally biased region" description="Polar residues" evidence="1">
    <location>
        <begin position="691"/>
        <end position="704"/>
    </location>
</feature>
<reference evidence="3 4" key="1">
    <citation type="journal article" date="2019" name="Nat. Ecol. Evol.">
        <title>Megaphylogeny resolves global patterns of mushroom evolution.</title>
        <authorList>
            <person name="Varga T."/>
            <person name="Krizsan K."/>
            <person name="Foldi C."/>
            <person name="Dima B."/>
            <person name="Sanchez-Garcia M."/>
            <person name="Sanchez-Ramirez S."/>
            <person name="Szollosi G.J."/>
            <person name="Szarkandi J.G."/>
            <person name="Papp V."/>
            <person name="Albert L."/>
            <person name="Andreopoulos W."/>
            <person name="Angelini C."/>
            <person name="Antonin V."/>
            <person name="Barry K.W."/>
            <person name="Bougher N.L."/>
            <person name="Buchanan P."/>
            <person name="Buyck B."/>
            <person name="Bense V."/>
            <person name="Catcheside P."/>
            <person name="Chovatia M."/>
            <person name="Cooper J."/>
            <person name="Damon W."/>
            <person name="Desjardin D."/>
            <person name="Finy P."/>
            <person name="Geml J."/>
            <person name="Haridas S."/>
            <person name="Hughes K."/>
            <person name="Justo A."/>
            <person name="Karasinski D."/>
            <person name="Kautmanova I."/>
            <person name="Kiss B."/>
            <person name="Kocsube S."/>
            <person name="Kotiranta H."/>
            <person name="LaButti K.M."/>
            <person name="Lechner B.E."/>
            <person name="Liimatainen K."/>
            <person name="Lipzen A."/>
            <person name="Lukacs Z."/>
            <person name="Mihaltcheva S."/>
            <person name="Morgado L.N."/>
            <person name="Niskanen T."/>
            <person name="Noordeloos M.E."/>
            <person name="Ohm R.A."/>
            <person name="Ortiz-Santana B."/>
            <person name="Ovrebo C."/>
            <person name="Racz N."/>
            <person name="Riley R."/>
            <person name="Savchenko A."/>
            <person name="Shiryaev A."/>
            <person name="Soop K."/>
            <person name="Spirin V."/>
            <person name="Szebenyi C."/>
            <person name="Tomsovsky M."/>
            <person name="Tulloss R.E."/>
            <person name="Uehling J."/>
            <person name="Grigoriev I.V."/>
            <person name="Vagvolgyi C."/>
            <person name="Papp T."/>
            <person name="Martin F.M."/>
            <person name="Miettinen O."/>
            <person name="Hibbett D.S."/>
            <person name="Nagy L.G."/>
        </authorList>
    </citation>
    <scope>NUCLEOTIDE SEQUENCE [LARGE SCALE GENOMIC DNA]</scope>
    <source>
        <strain evidence="3 4">CBS 166.37</strain>
    </source>
</reference>
<feature type="region of interest" description="Disordered" evidence="1">
    <location>
        <begin position="175"/>
        <end position="239"/>
    </location>
</feature>
<accession>A0A5C3M6Y8</accession>
<evidence type="ECO:0000313" key="3">
    <source>
        <dbReference type="EMBL" id="TFK40627.1"/>
    </source>
</evidence>
<dbReference type="InterPro" id="IPR011993">
    <property type="entry name" value="PH-like_dom_sf"/>
</dbReference>
<dbReference type="PROSITE" id="PS50003">
    <property type="entry name" value="PH_DOMAIN"/>
    <property type="match status" value="1"/>
</dbReference>
<feature type="compositionally biased region" description="Basic and acidic residues" evidence="1">
    <location>
        <begin position="528"/>
        <end position="537"/>
    </location>
</feature>
<feature type="compositionally biased region" description="Polar residues" evidence="1">
    <location>
        <begin position="757"/>
        <end position="792"/>
    </location>
</feature>
<gene>
    <name evidence="3" type="ORF">BDQ12DRAFT_461484</name>
</gene>
<feature type="compositionally biased region" description="Polar residues" evidence="1">
    <location>
        <begin position="966"/>
        <end position="994"/>
    </location>
</feature>
<dbReference type="STRING" id="68775.A0A5C3M6Y8"/>
<evidence type="ECO:0000256" key="1">
    <source>
        <dbReference type="SAM" id="MobiDB-lite"/>
    </source>
</evidence>
<feature type="domain" description="PH" evidence="2">
    <location>
        <begin position="289"/>
        <end position="414"/>
    </location>
</feature>
<feature type="compositionally biased region" description="Basic residues" evidence="1">
    <location>
        <begin position="716"/>
        <end position="726"/>
    </location>
</feature>
<feature type="region of interest" description="Disordered" evidence="1">
    <location>
        <begin position="1"/>
        <end position="80"/>
    </location>
</feature>
<evidence type="ECO:0000259" key="2">
    <source>
        <dbReference type="PROSITE" id="PS50003"/>
    </source>
</evidence>
<feature type="compositionally biased region" description="Polar residues" evidence="1">
    <location>
        <begin position="896"/>
        <end position="906"/>
    </location>
</feature>
<evidence type="ECO:0000313" key="4">
    <source>
        <dbReference type="Proteomes" id="UP000308652"/>
    </source>
</evidence>
<proteinExistence type="predicted"/>
<feature type="compositionally biased region" description="Low complexity" evidence="1">
    <location>
        <begin position="843"/>
        <end position="855"/>
    </location>
</feature>
<organism evidence="3 4">
    <name type="scientific">Crucibulum laeve</name>
    <dbReference type="NCBI Taxonomy" id="68775"/>
    <lineage>
        <taxon>Eukaryota</taxon>
        <taxon>Fungi</taxon>
        <taxon>Dikarya</taxon>
        <taxon>Basidiomycota</taxon>
        <taxon>Agaricomycotina</taxon>
        <taxon>Agaricomycetes</taxon>
        <taxon>Agaricomycetidae</taxon>
        <taxon>Agaricales</taxon>
        <taxon>Agaricineae</taxon>
        <taxon>Nidulariaceae</taxon>
        <taxon>Crucibulum</taxon>
    </lineage>
</organism>
<name>A0A5C3M6Y8_9AGAR</name>
<sequence>MNFPASRATSPSLLPFRFGSQSDGHSSSRKAKEGSDFFSGVRIRRASTQSKPKGKGKDPVRGESSVDSSSTFGTIDRDPFASHYHHAPISFSTYDHSRPSTSDGHSMPYKQRGSLLVAASDALGFKFSRRRPPVRQPPMPIILPDVIEIRAPRPDEEDEERNRLRQQAAQAIGLGPFMVAPDAQSRDDSTTTEEDDEEGDDETPMNSVPIHRRFGDARNSGSAPNITKSPHDSSLSVTMPASPLVGRYRSGSMLTHRRTNSATLAPIPPFPSTVIALTPFKQLASSLPKYYPPSSLRIFALSKSWKNRFLILTTPTNLVTRGSGPAVSYLHLFKSSSAEEKELERLEINEDSVVFVAEEEVGGRRHVIKVGGVDVGALKKELNHEEGGRTMWILQITDQAEAQKWITTIKHAIFGQRTVRAGLGLPVTTNGGIEPRGDMDVMFSIRAQGLITSSPPTVSPTNPRSTHVSPPSTISPNDRNYASSISSHSVRSQATVPKPTSSGAVSTLKGLFSSSTRPRSASRAASIDSDRQDREQNEESFTSMGSNLLNMLRSSTPDVPPHSPTIVSANWASLPIPSSTSPPEHRLDRKIVDRQPLQWVTNDAPAPLKDRANRTLSLGALSLQPPPRKRWTSITPSMTPDETAFYKQNAMNGSITGSLGLHSMAETELPLSPTNTKFPFGSGEEPRQRAPSLQSVSTHASENAFSLERSSSSTKRSSKRWSRQLPHRLTPPAGPPPAVPSQSVTRLPAHPYASERPPSQASVHSDNSQRSFVSSLPSFSKRASGSSALSVKTASTSQSHTSSFISHPVSRPGSSHRSSMPPPPRPPPTFALPPAPDQDITKAPESSPASSSKSSFRNSMTNRGFRLSMMAPKPPPSTVLPPRPDDPEFKSHRRSSSGSNTRSPQLESIPASPIPPSLVVAPFPPPRGPLPPTPISSTPAPVEAPTPSVSRHTSLKQRLRILSAPSPASSTNSVVTPPSRPTTMSSVPATHFTTSPPITPIAEKITLHQNDPSFLQLHTPITPSLPPPRALPQPPDQYAELTSLSPPPRRGSKQISLFEPEIESPVSPSEDKLGEGDGRILSLSRPGSVVSLGIVSL</sequence>
<dbReference type="EMBL" id="ML213596">
    <property type="protein sequence ID" value="TFK40627.1"/>
    <property type="molecule type" value="Genomic_DNA"/>
</dbReference>
<feature type="compositionally biased region" description="Polar residues" evidence="1">
    <location>
        <begin position="219"/>
        <end position="239"/>
    </location>
</feature>
<keyword evidence="4" id="KW-1185">Reference proteome</keyword>
<dbReference type="Gene3D" id="2.30.29.30">
    <property type="entry name" value="Pleckstrin-homology domain (PH domain)/Phosphotyrosine-binding domain (PTB)"/>
    <property type="match status" value="1"/>
</dbReference>
<feature type="compositionally biased region" description="Low complexity" evidence="1">
    <location>
        <begin position="452"/>
        <end position="466"/>
    </location>
</feature>
<feature type="compositionally biased region" description="Basic and acidic residues" evidence="1">
    <location>
        <begin position="1069"/>
        <end position="1078"/>
    </location>
</feature>
<feature type="compositionally biased region" description="Low complexity" evidence="1">
    <location>
        <begin position="793"/>
        <end position="819"/>
    </location>
</feature>
<dbReference type="CDD" id="cd00821">
    <property type="entry name" value="PH"/>
    <property type="match status" value="1"/>
</dbReference>
<feature type="compositionally biased region" description="Low complexity" evidence="1">
    <location>
        <begin position="513"/>
        <end position="527"/>
    </location>
</feature>
<dbReference type="InterPro" id="IPR001849">
    <property type="entry name" value="PH_domain"/>
</dbReference>
<feature type="compositionally biased region" description="Polar residues" evidence="1">
    <location>
        <begin position="467"/>
        <end position="505"/>
    </location>
</feature>
<feature type="region of interest" description="Disordered" evidence="1">
    <location>
        <begin position="1020"/>
        <end position="1082"/>
    </location>
</feature>
<feature type="compositionally biased region" description="Pro residues" evidence="1">
    <location>
        <begin position="912"/>
        <end position="934"/>
    </location>
</feature>
<feature type="region of interest" description="Disordered" evidence="1">
    <location>
        <begin position="451"/>
        <end position="541"/>
    </location>
</feature>